<evidence type="ECO:0000256" key="19">
    <source>
        <dbReference type="PIRSR" id="PIRSR634016-4"/>
    </source>
</evidence>
<dbReference type="SUPFAM" id="SSF63737">
    <property type="entry name" value="Leukotriene A4 hydrolase N-terminal domain"/>
    <property type="match status" value="1"/>
</dbReference>
<comment type="cofactor">
    <cofactor evidence="18">
        <name>Zn(2+)</name>
        <dbReference type="ChEBI" id="CHEBI:29105"/>
    </cofactor>
    <text evidence="18">Binds 1 zinc ion per subunit.</text>
</comment>
<evidence type="ECO:0000256" key="4">
    <source>
        <dbReference type="ARBA" id="ARBA00022438"/>
    </source>
</evidence>
<keyword evidence="15" id="KW-0325">Glycoprotein</keyword>
<dbReference type="VEuPathDB" id="VectorBase:PHUM512710"/>
<keyword evidence="4 24" id="KW-0031">Aminopeptidase</keyword>
<comment type="similarity">
    <text evidence="3">Belongs to the peptidase M1 family.</text>
</comment>
<evidence type="ECO:0000256" key="16">
    <source>
        <dbReference type="ARBA" id="ARBA00023288"/>
    </source>
</evidence>
<dbReference type="InParanoid" id="E0VYC2"/>
<dbReference type="InterPro" id="IPR045357">
    <property type="entry name" value="Aminopeptidase_N-like_N"/>
</dbReference>
<dbReference type="PANTHER" id="PTHR11533:SF299">
    <property type="entry name" value="AMINOPEPTIDASE"/>
    <property type="match status" value="1"/>
</dbReference>
<dbReference type="EMBL" id="DS235845">
    <property type="protein sequence ID" value="EEB18378.1"/>
    <property type="molecule type" value="Genomic_DNA"/>
</dbReference>
<feature type="domain" description="ERAP1-like C-terminal" evidence="22">
    <location>
        <begin position="673"/>
        <end position="988"/>
    </location>
</feature>
<dbReference type="Pfam" id="PF17900">
    <property type="entry name" value="Peptidase_M1_N"/>
    <property type="match status" value="1"/>
</dbReference>
<dbReference type="GO" id="GO:0006508">
    <property type="term" value="P:proteolysis"/>
    <property type="evidence" value="ECO:0007669"/>
    <property type="project" value="UniProtKB-KW"/>
</dbReference>
<keyword evidence="14 20" id="KW-0472">Membrane</keyword>
<dbReference type="GO" id="GO:0043171">
    <property type="term" value="P:peptide catabolic process"/>
    <property type="evidence" value="ECO:0007669"/>
    <property type="project" value="TreeGrafter"/>
</dbReference>
<keyword evidence="6" id="KW-0645">Protease</keyword>
<dbReference type="InterPro" id="IPR034016">
    <property type="entry name" value="M1_APN-typ"/>
</dbReference>
<dbReference type="CDD" id="cd09601">
    <property type="entry name" value="M1_APN-Q_like"/>
    <property type="match status" value="1"/>
</dbReference>
<evidence type="ECO:0000256" key="18">
    <source>
        <dbReference type="PIRSR" id="PIRSR634016-3"/>
    </source>
</evidence>
<feature type="active site" description="Proton acceptor" evidence="17">
    <location>
        <position position="444"/>
    </location>
</feature>
<sequence length="1011" mass="115874">MGPGFINYSLTLANHIKSPLIKKSVVSKSLEVETVVWRRDFIMSDQDVDDIAFLTGENAAAAKQNLYERNGVAVCSQRRALIIATIAFAVLFGIAVIIAYAGIRCPCAGKRPDNLDYDYDDSGPTIPVATNNEIFPWNNVRLPDSLIPLRYRIHIHPNLTTLAVKGQVTIEFNVKKETNFIVLHSKNLTILDKTVVDNTGEELEIEKFLEYTQAQQVYIELKENFQVGSNYSLNIRYKTQLGKELEGFYISSYVNQKGETRYLATTHFEPTYARSAFPCFDEPQFKAKFKMSIVRDRFHIALFNMPVYNTEDAGFYMGTGLLLDDFEESVEMSTYLVAFVVCDYNHTTSQTKKGISVSVYAPTQLISQAKFALDTATIMMDHYEEFFGVDYPLPKQDLIAIPDFAAGAMENWGLITYRETSILYDQEETSAIAHQWVAIVIAHELAHQWFGNLVTMKWWNDLWLNEGFASFLEYTGVDHVMPNWKMMDQFILVKTQPALDLDALATSHPISVDVHNPIEIEAIFDTISYSKGAAILYMLEKFLEEDTLRSGLNDYLNTYMFKNADTEDLWSAFSKHNNQSLQVKTVMDTWTKQMGFPLITITRKENTIYASQSRFLLTGTMNNNTVDNDIVSPFDYKWYVPLSYYTNVDRSDVRHVWMNLSDVTFEISEKTKWIKANVNQSGFYRVNYDEDMWMSIIQTLKKDPSSFSPADRASLIDDAFTLNRAGILNATIPLELSLYLLNEKDYVPWATALKHFQSWSKSLVESSGYKLFYEFMRVILTPATKLVGWNDVGPHLTKLMRSDILSSAILCNVPETVKDAVTKFKKWMEKGERTPPNLREVIYSAGIKYGGEKEWEYCWNKYKSTGIPSERKLLLKALGMSSDPWILKRYLKATLDRNLVKPQDLKTALSVVAFNPEGQLLAWRHLKAHWHYMQSMFGNGTFTIGSIISAVTSDFVTEYDHDEVQNFFSKMNVGSGQNALDQSLETIRLNIYWVQENGEIIYRWLKNYLNS</sequence>
<evidence type="ECO:0000256" key="10">
    <source>
        <dbReference type="ARBA" id="ARBA00022833"/>
    </source>
</evidence>
<dbReference type="InterPro" id="IPR050344">
    <property type="entry name" value="Peptidase_M1_aminopeptidases"/>
</dbReference>
<evidence type="ECO:0000256" key="13">
    <source>
        <dbReference type="ARBA" id="ARBA00023049"/>
    </source>
</evidence>
<dbReference type="InterPro" id="IPR027268">
    <property type="entry name" value="Peptidase_M4/M1_CTD_sf"/>
</dbReference>
<dbReference type="GO" id="GO:0005737">
    <property type="term" value="C:cytoplasm"/>
    <property type="evidence" value="ECO:0007669"/>
    <property type="project" value="TreeGrafter"/>
</dbReference>
<dbReference type="InterPro" id="IPR001930">
    <property type="entry name" value="Peptidase_M1"/>
</dbReference>
<reference evidence="24" key="1">
    <citation type="submission" date="2007-04" db="EMBL/GenBank/DDBJ databases">
        <title>Annotation of Pediculus humanus corporis strain USDA.</title>
        <authorList>
            <person name="Kirkness E."/>
            <person name="Hannick L."/>
            <person name="Hass B."/>
            <person name="Bruggner R."/>
            <person name="Lawson D."/>
            <person name="Bidwell S."/>
            <person name="Joardar V."/>
            <person name="Caler E."/>
            <person name="Walenz B."/>
            <person name="Inman J."/>
            <person name="Schobel S."/>
            <person name="Galinsky K."/>
            <person name="Amedeo P."/>
            <person name="Strausberg R."/>
        </authorList>
    </citation>
    <scope>NUCLEOTIDE SEQUENCE</scope>
    <source>
        <strain evidence="24">USDA</strain>
    </source>
</reference>
<dbReference type="Gene3D" id="1.10.390.10">
    <property type="entry name" value="Neutral Protease Domain 2"/>
    <property type="match status" value="1"/>
</dbReference>
<evidence type="ECO:0000256" key="7">
    <source>
        <dbReference type="ARBA" id="ARBA00022692"/>
    </source>
</evidence>
<dbReference type="KEGG" id="phu:Phum_PHUM512710"/>
<evidence type="ECO:0000259" key="21">
    <source>
        <dbReference type="Pfam" id="PF01433"/>
    </source>
</evidence>
<dbReference type="OMA" id="NGVCIRN"/>
<protein>
    <submittedName>
        <fullName evidence="24">Aminopeptidase N, putative</fullName>
        <ecNumber evidence="24">3.4.11.2</ecNumber>
    </submittedName>
</protein>
<keyword evidence="11" id="KW-0735">Signal-anchor</keyword>
<feature type="domain" description="Aminopeptidase N-like N-terminal" evidence="23">
    <location>
        <begin position="148"/>
        <end position="336"/>
    </location>
</feature>
<evidence type="ECO:0000313" key="26">
    <source>
        <dbReference type="Proteomes" id="UP000009046"/>
    </source>
</evidence>
<dbReference type="GO" id="GO:0005886">
    <property type="term" value="C:plasma membrane"/>
    <property type="evidence" value="ECO:0007669"/>
    <property type="project" value="UniProtKB-SubCell"/>
</dbReference>
<proteinExistence type="inferred from homology"/>
<dbReference type="Gene3D" id="1.25.50.20">
    <property type="match status" value="1"/>
</dbReference>
<evidence type="ECO:0000256" key="20">
    <source>
        <dbReference type="SAM" id="Phobius"/>
    </source>
</evidence>
<dbReference type="InterPro" id="IPR014782">
    <property type="entry name" value="Peptidase_M1_dom"/>
</dbReference>
<evidence type="ECO:0000256" key="5">
    <source>
        <dbReference type="ARBA" id="ARBA00022622"/>
    </source>
</evidence>
<feature type="domain" description="Peptidase M1 membrane alanine aminopeptidase" evidence="21">
    <location>
        <begin position="371"/>
        <end position="590"/>
    </location>
</feature>
<dbReference type="FunFam" id="1.10.390.10:FF:000006">
    <property type="entry name" value="Puromycin-sensitive aminopeptidase"/>
    <property type="match status" value="1"/>
</dbReference>
<dbReference type="FunFam" id="2.60.40.1910:FF:000003">
    <property type="entry name" value="Aminopeptidase"/>
    <property type="match status" value="1"/>
</dbReference>
<evidence type="ECO:0000256" key="17">
    <source>
        <dbReference type="PIRSR" id="PIRSR634016-1"/>
    </source>
</evidence>
<dbReference type="EC" id="3.4.11.2" evidence="24"/>
<evidence type="ECO:0000256" key="2">
    <source>
        <dbReference type="ARBA" id="ARBA00004609"/>
    </source>
</evidence>
<dbReference type="InterPro" id="IPR024571">
    <property type="entry name" value="ERAP1-like_C_dom"/>
</dbReference>
<evidence type="ECO:0000256" key="1">
    <source>
        <dbReference type="ARBA" id="ARBA00004606"/>
    </source>
</evidence>
<evidence type="ECO:0000313" key="24">
    <source>
        <dbReference type="EMBL" id="EEB18378.1"/>
    </source>
</evidence>
<evidence type="ECO:0000259" key="23">
    <source>
        <dbReference type="Pfam" id="PF17900"/>
    </source>
</evidence>
<dbReference type="eggNOG" id="KOG1046">
    <property type="taxonomic scope" value="Eukaryota"/>
</dbReference>
<dbReference type="Gene3D" id="2.60.40.1910">
    <property type="match status" value="1"/>
</dbReference>
<keyword evidence="10 18" id="KW-0862">Zinc</keyword>
<comment type="subcellular location">
    <subcellularLocation>
        <location evidence="2">Cell membrane</location>
        <topology evidence="2">Lipid-anchor</topology>
        <topology evidence="2">GPI-anchor</topology>
    </subcellularLocation>
    <subcellularLocation>
        <location evidence="1">Membrane</location>
        <topology evidence="1">Single-pass type II membrane protein</topology>
    </subcellularLocation>
</comment>
<dbReference type="PRINTS" id="PR00756">
    <property type="entry name" value="ALADIPTASE"/>
</dbReference>
<keyword evidence="5" id="KW-0336">GPI-anchor</keyword>
<organism>
    <name type="scientific">Pediculus humanus subsp. corporis</name>
    <name type="common">Body louse</name>
    <dbReference type="NCBI Taxonomy" id="121224"/>
    <lineage>
        <taxon>Eukaryota</taxon>
        <taxon>Metazoa</taxon>
        <taxon>Ecdysozoa</taxon>
        <taxon>Arthropoda</taxon>
        <taxon>Hexapoda</taxon>
        <taxon>Insecta</taxon>
        <taxon>Pterygota</taxon>
        <taxon>Neoptera</taxon>
        <taxon>Paraneoptera</taxon>
        <taxon>Psocodea</taxon>
        <taxon>Troctomorpha</taxon>
        <taxon>Phthiraptera</taxon>
        <taxon>Anoplura</taxon>
        <taxon>Pediculidae</taxon>
        <taxon>Pediculus</taxon>
    </lineage>
</organism>
<keyword evidence="26" id="KW-1185">Reference proteome</keyword>
<evidence type="ECO:0000256" key="6">
    <source>
        <dbReference type="ARBA" id="ARBA00022670"/>
    </source>
</evidence>
<dbReference type="AlphaFoldDB" id="E0VYC2"/>
<evidence type="ECO:0000256" key="11">
    <source>
        <dbReference type="ARBA" id="ARBA00022968"/>
    </source>
</evidence>
<dbReference type="InterPro" id="IPR042097">
    <property type="entry name" value="Aminopeptidase_N-like_N_sf"/>
</dbReference>
<dbReference type="GeneID" id="8233100"/>
<evidence type="ECO:0000256" key="15">
    <source>
        <dbReference type="ARBA" id="ARBA00023180"/>
    </source>
</evidence>
<keyword evidence="16" id="KW-0449">Lipoprotein</keyword>
<keyword evidence="12 20" id="KW-1133">Transmembrane helix</keyword>
<gene>
    <name evidence="25" type="primary">8233100</name>
    <name evidence="24" type="ORF">Phum_PHUM512710</name>
</gene>
<feature type="binding site" evidence="18">
    <location>
        <position position="443"/>
    </location>
    <ligand>
        <name>Zn(2+)</name>
        <dbReference type="ChEBI" id="CHEBI:29105"/>
        <note>catalytic</note>
    </ligand>
</feature>
<evidence type="ECO:0000313" key="25">
    <source>
        <dbReference type="EnsemblMetazoa" id="PHUM512710-PA"/>
    </source>
</evidence>
<feature type="binding site" evidence="18">
    <location>
        <position position="466"/>
    </location>
    <ligand>
        <name>Zn(2+)</name>
        <dbReference type="ChEBI" id="CHEBI:29105"/>
        <note>catalytic</note>
    </ligand>
</feature>
<evidence type="ECO:0000256" key="3">
    <source>
        <dbReference type="ARBA" id="ARBA00010136"/>
    </source>
</evidence>
<dbReference type="MEROPS" id="M01.010"/>
<dbReference type="FunFam" id="2.60.40.1730:FF:000001">
    <property type="entry name" value="Leucyl-cystinyl aminopeptidase"/>
    <property type="match status" value="1"/>
</dbReference>
<accession>E0VYC2</accession>
<dbReference type="GO" id="GO:0042277">
    <property type="term" value="F:peptide binding"/>
    <property type="evidence" value="ECO:0007669"/>
    <property type="project" value="TreeGrafter"/>
</dbReference>
<evidence type="ECO:0000256" key="14">
    <source>
        <dbReference type="ARBA" id="ARBA00023136"/>
    </source>
</evidence>
<dbReference type="GO" id="GO:0005615">
    <property type="term" value="C:extracellular space"/>
    <property type="evidence" value="ECO:0007669"/>
    <property type="project" value="TreeGrafter"/>
</dbReference>
<dbReference type="GO" id="GO:0070006">
    <property type="term" value="F:metalloaminopeptidase activity"/>
    <property type="evidence" value="ECO:0007669"/>
    <property type="project" value="TreeGrafter"/>
</dbReference>
<dbReference type="EnsemblMetazoa" id="PHUM512710-RA">
    <property type="protein sequence ID" value="PHUM512710-PA"/>
    <property type="gene ID" value="PHUM512710"/>
</dbReference>
<dbReference type="OrthoDB" id="6750768at2759"/>
<keyword evidence="9 24" id="KW-0378">Hydrolase</keyword>
<dbReference type="GO" id="GO:0008270">
    <property type="term" value="F:zinc ion binding"/>
    <property type="evidence" value="ECO:0007669"/>
    <property type="project" value="InterPro"/>
</dbReference>
<reference evidence="25" key="3">
    <citation type="submission" date="2021-02" db="UniProtKB">
        <authorList>
            <consortium name="EnsemblMetazoa"/>
        </authorList>
    </citation>
    <scope>IDENTIFICATION</scope>
    <source>
        <strain evidence="25">USDA</strain>
    </source>
</reference>
<feature type="binding site" evidence="18">
    <location>
        <position position="447"/>
    </location>
    <ligand>
        <name>Zn(2+)</name>
        <dbReference type="ChEBI" id="CHEBI:29105"/>
        <note>catalytic</note>
    </ligand>
</feature>
<dbReference type="SUPFAM" id="SSF55486">
    <property type="entry name" value="Metalloproteases ('zincins'), catalytic domain"/>
    <property type="match status" value="1"/>
</dbReference>
<dbReference type="HOGENOM" id="CLU_003705_0_1_1"/>
<dbReference type="GO" id="GO:0016285">
    <property type="term" value="F:alanyl aminopeptidase activity"/>
    <property type="evidence" value="ECO:0007669"/>
    <property type="project" value="UniProtKB-EC"/>
</dbReference>
<keyword evidence="7 20" id="KW-0812">Transmembrane</keyword>
<dbReference type="Proteomes" id="UP000009046">
    <property type="component" value="Unassembled WGS sequence"/>
</dbReference>
<dbReference type="GO" id="GO:0098552">
    <property type="term" value="C:side of membrane"/>
    <property type="evidence" value="ECO:0007669"/>
    <property type="project" value="UniProtKB-KW"/>
</dbReference>
<name>E0VYC2_PEDHC</name>
<evidence type="ECO:0000256" key="8">
    <source>
        <dbReference type="ARBA" id="ARBA00022723"/>
    </source>
</evidence>
<evidence type="ECO:0000259" key="22">
    <source>
        <dbReference type="Pfam" id="PF11838"/>
    </source>
</evidence>
<reference evidence="24" key="2">
    <citation type="submission" date="2007-04" db="EMBL/GenBank/DDBJ databases">
        <title>The genome of the human body louse.</title>
        <authorList>
            <consortium name="The Human Body Louse Genome Consortium"/>
            <person name="Kirkness E."/>
            <person name="Walenz B."/>
            <person name="Hass B."/>
            <person name="Bruggner R."/>
            <person name="Strausberg R."/>
        </authorList>
    </citation>
    <scope>NUCLEOTIDE SEQUENCE</scope>
    <source>
        <strain evidence="24">USDA</strain>
    </source>
</reference>
<keyword evidence="13" id="KW-0482">Metalloprotease</keyword>
<dbReference type="Pfam" id="PF11838">
    <property type="entry name" value="ERAP1_C"/>
    <property type="match status" value="1"/>
</dbReference>
<evidence type="ECO:0000256" key="12">
    <source>
        <dbReference type="ARBA" id="ARBA00022989"/>
    </source>
</evidence>
<feature type="transmembrane region" description="Helical" evidence="20">
    <location>
        <begin position="80"/>
        <end position="103"/>
    </location>
</feature>
<dbReference type="EMBL" id="AAZO01006242">
    <property type="status" value="NOT_ANNOTATED_CDS"/>
    <property type="molecule type" value="Genomic_DNA"/>
</dbReference>
<dbReference type="CTD" id="8233100"/>
<dbReference type="PANTHER" id="PTHR11533">
    <property type="entry name" value="PROTEASE M1 ZINC METALLOPROTEASE"/>
    <property type="match status" value="1"/>
</dbReference>
<dbReference type="RefSeq" id="XP_002431116.1">
    <property type="nucleotide sequence ID" value="XM_002431071.1"/>
</dbReference>
<keyword evidence="8 18" id="KW-0479">Metal-binding</keyword>
<dbReference type="Gene3D" id="2.60.40.1730">
    <property type="entry name" value="tricorn interacting facor f3 domain"/>
    <property type="match status" value="1"/>
</dbReference>
<dbReference type="FunFam" id="1.25.50.20:FF:000005">
    <property type="entry name" value="Aminopeptidase N-like protein"/>
    <property type="match status" value="1"/>
</dbReference>
<feature type="site" description="Transition state stabilizer" evidence="19">
    <location>
        <position position="529"/>
    </location>
</feature>
<evidence type="ECO:0000256" key="9">
    <source>
        <dbReference type="ARBA" id="ARBA00022801"/>
    </source>
</evidence>
<dbReference type="Pfam" id="PF01433">
    <property type="entry name" value="Peptidase_M1"/>
    <property type="match status" value="1"/>
</dbReference>